<dbReference type="InterPro" id="IPR036135">
    <property type="entry name" value="MoeA_linker/N_sf"/>
</dbReference>
<dbReference type="InterPro" id="IPR036425">
    <property type="entry name" value="MoaB/Mog-like_dom_sf"/>
</dbReference>
<dbReference type="PANTHER" id="PTHR10192:SF19">
    <property type="entry name" value="MOLYBDOPTERIN BIOSYNTHESIS PROTEIN MJ0666-RELATED"/>
    <property type="match status" value="1"/>
</dbReference>
<keyword evidence="2" id="KW-0501">Molybdenum cofactor biosynthesis</keyword>
<accession>G0EHI9</accession>
<dbReference type="GO" id="GO:0061599">
    <property type="term" value="F:molybdopterin molybdotransferase activity"/>
    <property type="evidence" value="ECO:0007669"/>
    <property type="project" value="TreeGrafter"/>
</dbReference>
<dbReference type="GeneID" id="11138671"/>
<dbReference type="eggNOG" id="arCOG00216">
    <property type="taxonomic scope" value="Archaea"/>
</dbReference>
<dbReference type="Gene3D" id="2.40.340.10">
    <property type="entry name" value="MoeA, C-terminal, domain IV"/>
    <property type="match status" value="1"/>
</dbReference>
<dbReference type="PANTHER" id="PTHR10192">
    <property type="entry name" value="MOLYBDOPTERIN BIOSYNTHESIS PROTEIN"/>
    <property type="match status" value="1"/>
</dbReference>
<dbReference type="Gene3D" id="3.40.980.10">
    <property type="entry name" value="MoaB/Mog-like domain"/>
    <property type="match status" value="1"/>
</dbReference>
<dbReference type="GO" id="GO:0005737">
    <property type="term" value="C:cytoplasm"/>
    <property type="evidence" value="ECO:0007669"/>
    <property type="project" value="TreeGrafter"/>
</dbReference>
<protein>
    <submittedName>
        <fullName evidence="4">Molybdenum cofactor synthesis domain protein</fullName>
    </submittedName>
</protein>
<dbReference type="GO" id="GO:0006777">
    <property type="term" value="P:Mo-molybdopterin cofactor biosynthetic process"/>
    <property type="evidence" value="ECO:0007669"/>
    <property type="project" value="UniProtKB-KW"/>
</dbReference>
<comment type="pathway">
    <text evidence="1">Cofactor biosynthesis; molybdopterin biosynthesis.</text>
</comment>
<dbReference type="SUPFAM" id="SSF63882">
    <property type="entry name" value="MoeA N-terminal region -like"/>
    <property type="match status" value="1"/>
</dbReference>
<dbReference type="Pfam" id="PF03453">
    <property type="entry name" value="MoeA_N"/>
    <property type="match status" value="1"/>
</dbReference>
<dbReference type="OrthoDB" id="31371at2157"/>
<evidence type="ECO:0000313" key="4">
    <source>
        <dbReference type="EMBL" id="AEM39342.1"/>
    </source>
</evidence>
<dbReference type="SUPFAM" id="SSF53218">
    <property type="entry name" value="Molybdenum cofactor biosynthesis proteins"/>
    <property type="match status" value="1"/>
</dbReference>
<dbReference type="InterPro" id="IPR001453">
    <property type="entry name" value="MoaB/Mog_dom"/>
</dbReference>
<name>G0EHI9_PYRF1</name>
<dbReference type="HOGENOM" id="CLU_010186_7_0_2"/>
<dbReference type="AlphaFoldDB" id="G0EHI9"/>
<reference evidence="4 5" key="1">
    <citation type="journal article" date="2011" name="Stand. Genomic Sci.">
        <title>Complete genome sequence of the hyperthermophilic chemolithoautotroph Pyrolobus fumarii type strain (1A).</title>
        <authorList>
            <person name="Anderson I."/>
            <person name="Goker M."/>
            <person name="Nolan M."/>
            <person name="Lucas S."/>
            <person name="Hammon N."/>
            <person name="Deshpande S."/>
            <person name="Cheng J.F."/>
            <person name="Tapia R."/>
            <person name="Han C."/>
            <person name="Goodwin L."/>
            <person name="Pitluck S."/>
            <person name="Huntemann M."/>
            <person name="Liolios K."/>
            <person name="Ivanova N."/>
            <person name="Pagani I."/>
            <person name="Mavromatis K."/>
            <person name="Ovchinikova G."/>
            <person name="Pati A."/>
            <person name="Chen A."/>
            <person name="Palaniappan K."/>
            <person name="Land M."/>
            <person name="Hauser L."/>
            <person name="Brambilla E.M."/>
            <person name="Huber H."/>
            <person name="Yasawong M."/>
            <person name="Rohde M."/>
            <person name="Spring S."/>
            <person name="Abt B."/>
            <person name="Sikorski J."/>
            <person name="Wirth R."/>
            <person name="Detter J.C."/>
            <person name="Woyke T."/>
            <person name="Bristow J."/>
            <person name="Eisen J.A."/>
            <person name="Markowitz V."/>
            <person name="Hugenholtz P."/>
            <person name="Kyrpides N.C."/>
            <person name="Klenk H.P."/>
            <person name="Lapidus A."/>
        </authorList>
    </citation>
    <scope>NUCLEOTIDE SEQUENCE [LARGE SCALE GENOMIC DNA]</scope>
    <source>
        <strain evidence="5">DSM 11204 / 1A</strain>
    </source>
</reference>
<dbReference type="SUPFAM" id="SSF63867">
    <property type="entry name" value="MoeA C-terminal domain-like"/>
    <property type="match status" value="1"/>
</dbReference>
<dbReference type="Pfam" id="PF03454">
    <property type="entry name" value="MoeA_C"/>
    <property type="match status" value="1"/>
</dbReference>
<dbReference type="UniPathway" id="UPA00344"/>
<sequence>MKRRFERLNPIRSVVERAVNELRSVWKLEARSVPLIEAVGGYAAREYRARLDLPPVDKSVLDGFAVRSIDVAGASQSNPAILRIAGEVRIDAANPPQIKPGEAYKVATGSPLPTGADVVIPVEAARVEGSALFVYKPFAPGYGIMRRGEDYKKGDVIVSKGERITWGHVGVLAAQGYNEIEVFALPRVAVFSVGDEIIEPGSEPRPGKVFNSTRPMIVAYLRSRGFHVIDLGHVGDDPNAIREMLEKGLESAEIVMAIGGSSVGDRDYTIEVLSSYVKGEGGWLVHGFLLRPGRPLGLGIVGGKLVASLSGFPVAAWAQVYTVIERIVYGVYGIRWPPDPRLIGRIERRVTSPAGVMDVVRVHLCLGSDGLMVKPLRTTGSGVLSTLVEGNAVLLMSEDVTGYDEGSLAEVFLLHPIIPPCMGEGGSNEG</sequence>
<dbReference type="KEGG" id="pfm:Pyrfu_1484"/>
<dbReference type="SMART" id="SM00852">
    <property type="entry name" value="MoCF_biosynth"/>
    <property type="match status" value="1"/>
</dbReference>
<dbReference type="Pfam" id="PF00994">
    <property type="entry name" value="MoCF_biosynth"/>
    <property type="match status" value="1"/>
</dbReference>
<evidence type="ECO:0000313" key="5">
    <source>
        <dbReference type="Proteomes" id="UP000001037"/>
    </source>
</evidence>
<organism evidence="4 5">
    <name type="scientific">Pyrolobus fumarii (strain DSM 11204 / 1A)</name>
    <dbReference type="NCBI Taxonomy" id="694429"/>
    <lineage>
        <taxon>Archaea</taxon>
        <taxon>Thermoproteota</taxon>
        <taxon>Thermoprotei</taxon>
        <taxon>Desulfurococcales</taxon>
        <taxon>Pyrodictiaceae</taxon>
        <taxon>Pyrolobus</taxon>
    </lineage>
</organism>
<dbReference type="RefSeq" id="WP_014027019.1">
    <property type="nucleotide sequence ID" value="NC_015931.1"/>
</dbReference>
<feature type="domain" description="MoaB/Mog" evidence="3">
    <location>
        <begin position="189"/>
        <end position="330"/>
    </location>
</feature>
<evidence type="ECO:0000256" key="2">
    <source>
        <dbReference type="ARBA" id="ARBA00023150"/>
    </source>
</evidence>
<proteinExistence type="predicted"/>
<evidence type="ECO:0000259" key="3">
    <source>
        <dbReference type="SMART" id="SM00852"/>
    </source>
</evidence>
<dbReference type="InParanoid" id="G0EHI9"/>
<gene>
    <name evidence="4" type="ordered locus">Pyrfu_1484</name>
</gene>
<dbReference type="InterPro" id="IPR038987">
    <property type="entry name" value="MoeA-like"/>
</dbReference>
<dbReference type="Proteomes" id="UP000001037">
    <property type="component" value="Chromosome"/>
</dbReference>
<dbReference type="STRING" id="694429.Pyrfu_1484"/>
<dbReference type="InterPro" id="IPR005111">
    <property type="entry name" value="MoeA_C_domain_IV"/>
</dbReference>
<dbReference type="NCBIfam" id="TIGR00177">
    <property type="entry name" value="molyb_syn"/>
    <property type="match status" value="1"/>
</dbReference>
<dbReference type="InterPro" id="IPR005110">
    <property type="entry name" value="MoeA_linker/N"/>
</dbReference>
<dbReference type="CDD" id="cd00887">
    <property type="entry name" value="MoeA"/>
    <property type="match status" value="1"/>
</dbReference>
<dbReference type="InterPro" id="IPR036688">
    <property type="entry name" value="MoeA_C_domain_IV_sf"/>
</dbReference>
<dbReference type="Gene3D" id="3.90.105.10">
    <property type="entry name" value="Molybdopterin biosynthesis moea protein, domain 2"/>
    <property type="match status" value="1"/>
</dbReference>
<dbReference type="Gene3D" id="2.170.190.11">
    <property type="entry name" value="Molybdopterin biosynthesis moea protein, domain 3"/>
    <property type="match status" value="1"/>
</dbReference>
<dbReference type="NCBIfam" id="NF045515">
    <property type="entry name" value="Glp_gephyrin"/>
    <property type="match status" value="1"/>
</dbReference>
<dbReference type="EMBL" id="CP002838">
    <property type="protein sequence ID" value="AEM39342.1"/>
    <property type="molecule type" value="Genomic_DNA"/>
</dbReference>
<evidence type="ECO:0000256" key="1">
    <source>
        <dbReference type="ARBA" id="ARBA00005046"/>
    </source>
</evidence>
<keyword evidence="5" id="KW-1185">Reference proteome</keyword>